<reference evidence="3" key="2">
    <citation type="submission" date="2013-04" db="EMBL/GenBank/DDBJ databases">
        <title>Genomic mechanisms accounting for the adaptation to parasitism in nematode-trapping fungi.</title>
        <authorList>
            <person name="Ahren D.G."/>
        </authorList>
    </citation>
    <scope>NUCLEOTIDE SEQUENCE [LARGE SCALE GENOMIC DNA]</scope>
    <source>
        <strain evidence="3">CBS 200.50</strain>
    </source>
</reference>
<comment type="caution">
    <text evidence="2">The sequence shown here is derived from an EMBL/GenBank/DDBJ whole genome shotgun (WGS) entry which is preliminary data.</text>
</comment>
<evidence type="ECO:0000313" key="2">
    <source>
        <dbReference type="EMBL" id="EPS37499.1"/>
    </source>
</evidence>
<evidence type="ECO:0000313" key="3">
    <source>
        <dbReference type="Proteomes" id="UP000015100"/>
    </source>
</evidence>
<dbReference type="HOGENOM" id="CLU_356787_0_0_1"/>
<feature type="region of interest" description="Disordered" evidence="1">
    <location>
        <begin position="126"/>
        <end position="150"/>
    </location>
</feature>
<sequence>MDPQNYDPSAPKRRYDKIKDFQPHKDFIVRKYNSGARHKEIMESLRAEKGIIVDAHHLKRYLREWGASGKNLTKRRKVYIRQEIQNRQSEGKYRHGVRLQKSGRELSSFEIEKILGASPRGFERTKASPGDILLYTPAPNPSSPTDDEDEENWVVVGDDYVEVSADNLPENSDESAGDLFTYIEFDAPADEEDGLDETERQMRHLPDVLFEAVISSLSGVLNNQPPREGGSYLGLTECAEILKSDYHGWINDWRLQASDFIMGVDKISTESGIFLEEAIAKQEKIYEIHMEREAFPYAIWEELLYEDRTVPVSVREELRILELQKFVKKLLEKYIVPMSEVIDRIKKSNANTWAFDLRSIMLNISTTITKYGYYHILTALSLSILGNTVVHVCQAGTEETMDLWNMTLEAYDALGMSDHEAALQVRRSIAETTYRSSQGYRAGVLLQQQIYEIMQKKHGKQEVRTIFMGSRLAHMLLTPGAPDMPLRMQLAKALLSDMNYHVPQNDTENIIPYHLERCFRSFAGTLVAAAKVDATVQLLTKAVAFCQDMRMTDTRRRLLHAEVCFQTGSVFQRNREHKNSIEYLLVPFHIFKDTLGIDVSFTTSILLKITKIMRERGPVIYLQPTFQKILELMEQKGQSQSDNYVILLEAWMHGQVDNEELVEVIQLRGERINEFLGTSEGFSPLVGSYGRLLGL</sequence>
<evidence type="ECO:0008006" key="4">
    <source>
        <dbReference type="Google" id="ProtNLM"/>
    </source>
</evidence>
<dbReference type="AlphaFoldDB" id="S8A401"/>
<proteinExistence type="predicted"/>
<protein>
    <recommendedName>
        <fullName evidence="4">Clr5 domain-containing protein</fullName>
    </recommendedName>
</protein>
<dbReference type="EMBL" id="AQGS01000635">
    <property type="protein sequence ID" value="EPS37499.1"/>
    <property type="molecule type" value="Genomic_DNA"/>
</dbReference>
<reference evidence="2 3" key="1">
    <citation type="journal article" date="2013" name="PLoS Genet.">
        <title>Genomic mechanisms accounting for the adaptation to parasitism in nematode-trapping fungi.</title>
        <authorList>
            <person name="Meerupati T."/>
            <person name="Andersson K.M."/>
            <person name="Friman E."/>
            <person name="Kumar D."/>
            <person name="Tunlid A."/>
            <person name="Ahren D."/>
        </authorList>
    </citation>
    <scope>NUCLEOTIDE SEQUENCE [LARGE SCALE GENOMIC DNA]</scope>
    <source>
        <strain evidence="2 3">CBS 200.50</strain>
    </source>
</reference>
<gene>
    <name evidence="2" type="ORF">H072_8760</name>
</gene>
<accession>S8A401</accession>
<organism evidence="2 3">
    <name type="scientific">Dactylellina haptotyla (strain CBS 200.50)</name>
    <name type="common">Nematode-trapping fungus</name>
    <name type="synonym">Monacrosporium haptotylum</name>
    <dbReference type="NCBI Taxonomy" id="1284197"/>
    <lineage>
        <taxon>Eukaryota</taxon>
        <taxon>Fungi</taxon>
        <taxon>Dikarya</taxon>
        <taxon>Ascomycota</taxon>
        <taxon>Pezizomycotina</taxon>
        <taxon>Orbiliomycetes</taxon>
        <taxon>Orbiliales</taxon>
        <taxon>Orbiliaceae</taxon>
        <taxon>Dactylellina</taxon>
    </lineage>
</organism>
<name>S8A401_DACHA</name>
<keyword evidence="3" id="KW-1185">Reference proteome</keyword>
<dbReference type="Proteomes" id="UP000015100">
    <property type="component" value="Unassembled WGS sequence"/>
</dbReference>
<evidence type="ECO:0000256" key="1">
    <source>
        <dbReference type="SAM" id="MobiDB-lite"/>
    </source>
</evidence>
<dbReference type="OrthoDB" id="10427466at2759"/>